<dbReference type="Proteomes" id="UP000008312">
    <property type="component" value="Unassembled WGS sequence"/>
</dbReference>
<evidence type="ECO:0000256" key="7">
    <source>
        <dbReference type="PIRSR" id="PIRSR005096-3"/>
    </source>
</evidence>
<dbReference type="GO" id="GO:0005737">
    <property type="term" value="C:cytoplasm"/>
    <property type="evidence" value="ECO:0007669"/>
    <property type="project" value="TreeGrafter"/>
</dbReference>
<feature type="binding site" evidence="7">
    <location>
        <begin position="142"/>
        <end position="144"/>
    </location>
    <ligand>
        <name>beta-D-galactose</name>
        <dbReference type="ChEBI" id="CHEBI:27667"/>
    </ligand>
</feature>
<evidence type="ECO:0000256" key="1">
    <source>
        <dbReference type="ARBA" id="ARBA00005028"/>
    </source>
</evidence>
<dbReference type="SUPFAM" id="SSF74650">
    <property type="entry name" value="Galactose mutarotase-like"/>
    <property type="match status" value="1"/>
</dbReference>
<organism evidence="8">
    <name type="scientific">Blastocystis hominis</name>
    <dbReference type="NCBI Taxonomy" id="12968"/>
    <lineage>
        <taxon>Eukaryota</taxon>
        <taxon>Sar</taxon>
        <taxon>Stramenopiles</taxon>
        <taxon>Bigyra</taxon>
        <taxon>Opalozoa</taxon>
        <taxon>Opalinata</taxon>
        <taxon>Blastocystidae</taxon>
        <taxon>Blastocystis</taxon>
    </lineage>
</organism>
<dbReference type="PIRSF" id="PIRSF005096">
    <property type="entry name" value="GALM"/>
    <property type="match status" value="1"/>
</dbReference>
<dbReference type="AlphaFoldDB" id="D8M9X4"/>
<dbReference type="CDD" id="cd09019">
    <property type="entry name" value="galactose_mutarotase_like"/>
    <property type="match status" value="1"/>
</dbReference>
<dbReference type="InterPro" id="IPR014718">
    <property type="entry name" value="GH-type_carb-bd"/>
</dbReference>
<dbReference type="Gene3D" id="2.70.98.10">
    <property type="match status" value="1"/>
</dbReference>
<dbReference type="UniPathway" id="UPA00242"/>
<dbReference type="InterPro" id="IPR047215">
    <property type="entry name" value="Galactose_mutarotase-like"/>
</dbReference>
<evidence type="ECO:0008006" key="10">
    <source>
        <dbReference type="Google" id="ProtNLM"/>
    </source>
</evidence>
<dbReference type="InParanoid" id="D8M9X4"/>
<dbReference type="InterPro" id="IPR011013">
    <property type="entry name" value="Gal_mutarotase_sf_dom"/>
</dbReference>
<dbReference type="GO" id="GO:0006006">
    <property type="term" value="P:glucose metabolic process"/>
    <property type="evidence" value="ECO:0007669"/>
    <property type="project" value="TreeGrafter"/>
</dbReference>
<keyword evidence="3" id="KW-0413">Isomerase</keyword>
<dbReference type="GO" id="GO:0004034">
    <property type="term" value="F:aldose 1-epimerase activity"/>
    <property type="evidence" value="ECO:0007669"/>
    <property type="project" value="TreeGrafter"/>
</dbReference>
<dbReference type="GeneID" id="24921560"/>
<keyword evidence="4" id="KW-0119">Carbohydrate metabolism</keyword>
<dbReference type="Pfam" id="PF01263">
    <property type="entry name" value="Aldose_epim"/>
    <property type="match status" value="1"/>
</dbReference>
<dbReference type="GO" id="GO:0033499">
    <property type="term" value="P:galactose catabolic process via UDP-galactose, Leloir pathway"/>
    <property type="evidence" value="ECO:0007669"/>
    <property type="project" value="TreeGrafter"/>
</dbReference>
<gene>
    <name evidence="8" type="ORF">GSBLH_T00004537001</name>
</gene>
<feature type="binding site" evidence="6">
    <location>
        <position position="210"/>
    </location>
    <ligand>
        <name>beta-D-galactose</name>
        <dbReference type="ChEBI" id="CHEBI:27667"/>
    </ligand>
</feature>
<feature type="active site" description="Proton donor" evidence="5">
    <location>
        <position position="142"/>
    </location>
</feature>
<keyword evidence="9" id="KW-1185">Reference proteome</keyword>
<sequence>MMKGKDGKFEEVTLNYDNLEDMLANPGLFYGSTVGRYANRIAKGQFTLDGVNYQMCVNNGPNSLHGGEISWGHKMWSFKEYKKEGEDPCEGVVMSIVSPDGDENYPGEVTMNVTFSLNTRNELKLEYEGRTTRRTVINMTNHTYWNMSGDFKTKIYPLLLQVNADTYLPVVDMIPTGERASVEGTPFDFRAPTQCEQALAIDGGGKPGLDHCFCLNGEGLKLAGRLTDPVSGRSLEVETTEPGMQVYMGNWIDGSHPHLQHNAVALECQHFPDSPNHPDFPSTVLNPEDVYTQTTIFRLLLYCVC</sequence>
<reference evidence="8" key="1">
    <citation type="submission" date="2010-02" db="EMBL/GenBank/DDBJ databases">
        <title>Sequencing and annotation of the Blastocystis hominis genome.</title>
        <authorList>
            <person name="Wincker P."/>
        </authorList>
    </citation>
    <scope>NUCLEOTIDE SEQUENCE</scope>
    <source>
        <strain evidence="8">Singapore isolate B</strain>
    </source>
</reference>
<feature type="active site" description="Proton acceptor" evidence="5">
    <location>
        <position position="267"/>
    </location>
</feature>
<evidence type="ECO:0000313" key="8">
    <source>
        <dbReference type="EMBL" id="CBK24863.2"/>
    </source>
</evidence>
<protein>
    <recommendedName>
        <fullName evidence="10">Aldose 1-epimerase</fullName>
    </recommendedName>
</protein>
<evidence type="ECO:0000313" key="9">
    <source>
        <dbReference type="Proteomes" id="UP000008312"/>
    </source>
</evidence>
<dbReference type="OrthoDB" id="274691at2759"/>
<evidence type="ECO:0000256" key="5">
    <source>
        <dbReference type="PIRSR" id="PIRSR005096-1"/>
    </source>
</evidence>
<dbReference type="PANTHER" id="PTHR10091">
    <property type="entry name" value="ALDOSE-1-EPIMERASE"/>
    <property type="match status" value="1"/>
</dbReference>
<feature type="binding site" evidence="7">
    <location>
        <begin position="39"/>
        <end position="40"/>
    </location>
    <ligand>
        <name>beta-D-galactose</name>
        <dbReference type="ChEBI" id="CHEBI:27667"/>
    </ligand>
</feature>
<evidence type="ECO:0000256" key="2">
    <source>
        <dbReference type="ARBA" id="ARBA00006206"/>
    </source>
</evidence>
<dbReference type="GO" id="GO:0030246">
    <property type="term" value="F:carbohydrate binding"/>
    <property type="evidence" value="ECO:0007669"/>
    <property type="project" value="InterPro"/>
</dbReference>
<comment type="similarity">
    <text evidence="2">Belongs to the aldose epimerase family.</text>
</comment>
<name>D8M9X4_BLAHO</name>
<dbReference type="PANTHER" id="PTHR10091:SF0">
    <property type="entry name" value="GALACTOSE MUTAROTASE"/>
    <property type="match status" value="1"/>
</dbReference>
<evidence type="ECO:0000256" key="3">
    <source>
        <dbReference type="ARBA" id="ARBA00023235"/>
    </source>
</evidence>
<proteinExistence type="inferred from homology"/>
<dbReference type="InterPro" id="IPR015443">
    <property type="entry name" value="Aldose_1-epimerase"/>
</dbReference>
<accession>D8M9X4</accession>
<evidence type="ECO:0000256" key="4">
    <source>
        <dbReference type="ARBA" id="ARBA00023277"/>
    </source>
</evidence>
<evidence type="ECO:0000256" key="6">
    <source>
        <dbReference type="PIRSR" id="PIRSR005096-2"/>
    </source>
</evidence>
<dbReference type="EMBL" id="FN668689">
    <property type="protein sequence ID" value="CBK24863.2"/>
    <property type="molecule type" value="Genomic_DNA"/>
</dbReference>
<dbReference type="OMA" id="IYHHISR"/>
<dbReference type="InterPro" id="IPR008183">
    <property type="entry name" value="Aldose_1/G6P_1-epimerase"/>
</dbReference>
<dbReference type="RefSeq" id="XP_012898911.1">
    <property type="nucleotide sequence ID" value="XM_013043457.1"/>
</dbReference>
<comment type="pathway">
    <text evidence="1">Carbohydrate metabolism; hexose metabolism.</text>
</comment>